<evidence type="ECO:0000313" key="3">
    <source>
        <dbReference type="Proteomes" id="UP000323506"/>
    </source>
</evidence>
<proteinExistence type="predicted"/>
<keyword evidence="1" id="KW-1133">Transmembrane helix</keyword>
<keyword evidence="1" id="KW-0472">Membrane</keyword>
<organism evidence="2 3">
    <name type="scientific">Gossypium darwinii</name>
    <name type="common">Darwin's cotton</name>
    <name type="synonym">Gossypium barbadense var. darwinii</name>
    <dbReference type="NCBI Taxonomy" id="34276"/>
    <lineage>
        <taxon>Eukaryota</taxon>
        <taxon>Viridiplantae</taxon>
        <taxon>Streptophyta</taxon>
        <taxon>Embryophyta</taxon>
        <taxon>Tracheophyta</taxon>
        <taxon>Spermatophyta</taxon>
        <taxon>Magnoliopsida</taxon>
        <taxon>eudicotyledons</taxon>
        <taxon>Gunneridae</taxon>
        <taxon>Pentapetalae</taxon>
        <taxon>rosids</taxon>
        <taxon>malvids</taxon>
        <taxon>Malvales</taxon>
        <taxon>Malvaceae</taxon>
        <taxon>Malvoideae</taxon>
        <taxon>Gossypium</taxon>
    </lineage>
</organism>
<name>A0A5D2EX64_GOSDA</name>
<evidence type="ECO:0000313" key="2">
    <source>
        <dbReference type="EMBL" id="TYG98334.1"/>
    </source>
</evidence>
<keyword evidence="3" id="KW-1185">Reference proteome</keyword>
<feature type="transmembrane region" description="Helical" evidence="1">
    <location>
        <begin position="31"/>
        <end position="48"/>
    </location>
</feature>
<protein>
    <submittedName>
        <fullName evidence="2">Uncharacterized protein</fullName>
    </submittedName>
</protein>
<reference evidence="2 3" key="1">
    <citation type="submission" date="2019-06" db="EMBL/GenBank/DDBJ databases">
        <title>WGS assembly of Gossypium darwinii.</title>
        <authorList>
            <person name="Chen Z.J."/>
            <person name="Sreedasyam A."/>
            <person name="Ando A."/>
            <person name="Song Q."/>
            <person name="De L."/>
            <person name="Hulse-Kemp A."/>
            <person name="Ding M."/>
            <person name="Ye W."/>
            <person name="Kirkbride R."/>
            <person name="Jenkins J."/>
            <person name="Plott C."/>
            <person name="Lovell J."/>
            <person name="Lin Y.-M."/>
            <person name="Vaughn R."/>
            <person name="Liu B."/>
            <person name="Li W."/>
            <person name="Simpson S."/>
            <person name="Scheffler B."/>
            <person name="Saski C."/>
            <person name="Grover C."/>
            <person name="Hu G."/>
            <person name="Conover J."/>
            <person name="Carlson J."/>
            <person name="Shu S."/>
            <person name="Boston L."/>
            <person name="Williams M."/>
            <person name="Peterson D."/>
            <person name="Mcgee K."/>
            <person name="Jones D."/>
            <person name="Wendel J."/>
            <person name="Stelly D."/>
            <person name="Grimwood J."/>
            <person name="Schmutz J."/>
        </authorList>
    </citation>
    <scope>NUCLEOTIDE SEQUENCE [LARGE SCALE GENOMIC DNA]</scope>
    <source>
        <strain evidence="2">1808015.09</strain>
    </source>
</reference>
<keyword evidence="1" id="KW-0812">Transmembrane</keyword>
<feature type="transmembrane region" description="Helical" evidence="1">
    <location>
        <begin position="60"/>
        <end position="81"/>
    </location>
</feature>
<accession>A0A5D2EX64</accession>
<dbReference type="AlphaFoldDB" id="A0A5D2EX64"/>
<gene>
    <name evidence="2" type="ORF">ES288_A10G109300v1</name>
</gene>
<dbReference type="Proteomes" id="UP000323506">
    <property type="component" value="Chromosome A10"/>
</dbReference>
<dbReference type="EMBL" id="CM017697">
    <property type="protein sequence ID" value="TYG98334.1"/>
    <property type="molecule type" value="Genomic_DNA"/>
</dbReference>
<sequence>MVGFDLCNIYRGSKSFCYPCGVLESKRQSLLLNKIFFIVVFVLIMFPFPKWFKKATKLRIKGLSVLLLLFSGKCFLNFSVFDSVKHREKKLVSQRKNLRFFPEISGSHFTLQEKTSLQTFYTCNNFSPPPLLCSSYLRKTLLPVSLIGALTNHTKVLLDFINRININYDMNQLKLEFMIIRYSLSFTKFS</sequence>
<evidence type="ECO:0000256" key="1">
    <source>
        <dbReference type="SAM" id="Phobius"/>
    </source>
</evidence>